<dbReference type="InterPro" id="IPR011650">
    <property type="entry name" value="Peptidase_M20_dimer"/>
</dbReference>
<evidence type="ECO:0000256" key="3">
    <source>
        <dbReference type="PIRSR" id="PIRSR001235-1"/>
    </source>
</evidence>
<dbReference type="PANTHER" id="PTHR32494">
    <property type="entry name" value="ALLANTOATE DEIMINASE-RELATED"/>
    <property type="match status" value="1"/>
</dbReference>
<feature type="binding site" evidence="3">
    <location>
        <position position="126"/>
    </location>
    <ligand>
        <name>Zn(2+)</name>
        <dbReference type="ChEBI" id="CHEBI:29105"/>
        <label>2</label>
    </ligand>
</feature>
<dbReference type="Proteomes" id="UP000621436">
    <property type="component" value="Unassembled WGS sequence"/>
</dbReference>
<proteinExistence type="inferred from homology"/>
<dbReference type="Gene3D" id="3.40.630.10">
    <property type="entry name" value="Zn peptidases"/>
    <property type="match status" value="1"/>
</dbReference>
<evidence type="ECO:0000313" key="6">
    <source>
        <dbReference type="Proteomes" id="UP000621436"/>
    </source>
</evidence>
<feature type="domain" description="Peptidase M20 dimerisation" evidence="4">
    <location>
        <begin position="200"/>
        <end position="302"/>
    </location>
</feature>
<gene>
    <name evidence="5" type="ORF">I0Q91_00535</name>
</gene>
<dbReference type="PANTHER" id="PTHR32494:SF5">
    <property type="entry name" value="ALLANTOATE AMIDOHYDROLASE"/>
    <property type="match status" value="1"/>
</dbReference>
<dbReference type="NCBIfam" id="TIGR01879">
    <property type="entry name" value="hydantase"/>
    <property type="match status" value="1"/>
</dbReference>
<reference evidence="5" key="1">
    <citation type="submission" date="2020-11" db="EMBL/GenBank/DDBJ databases">
        <title>Halonatronomonas betainensis gen. nov., sp. nov. a novel haloalkaliphilic representative of the family Halanaerobiacae capable of betaine degradation.</title>
        <authorList>
            <person name="Boltyanskaya Y."/>
            <person name="Kevbrin V."/>
            <person name="Detkova E."/>
            <person name="Grouzdev D.S."/>
            <person name="Koziaeva V."/>
            <person name="Zhilina T."/>
        </authorList>
    </citation>
    <scope>NUCLEOTIDE SEQUENCE</scope>
    <source>
        <strain evidence="5">Z-7014</strain>
    </source>
</reference>
<feature type="binding site" evidence="3">
    <location>
        <position position="91"/>
    </location>
    <ligand>
        <name>Zn(2+)</name>
        <dbReference type="ChEBI" id="CHEBI:29105"/>
        <label>1</label>
    </ligand>
</feature>
<evidence type="ECO:0000256" key="1">
    <source>
        <dbReference type="ARBA" id="ARBA00006153"/>
    </source>
</evidence>
<dbReference type="Gene3D" id="3.30.70.360">
    <property type="match status" value="1"/>
</dbReference>
<accession>A0A931F6G3</accession>
<dbReference type="PIRSF" id="PIRSF001235">
    <property type="entry name" value="Amidase_carbamoylase"/>
    <property type="match status" value="1"/>
</dbReference>
<sequence>MRINKKRLKTSMLEIGNIGKDSTGGITRLAFSHEYKVAAWRLSQLMEDAGLEVKQDPLATIYGRRDGEDNTLPAIMFGSHLDTVKNGGLYDGLLGIMSGLEVINTLNDLGITTKNPLELVAFNAEEGSAMGGTFASRVIAGLISPDKSFLQDHLPDYNLRPEDLLASRRNLNEIKAFLELHIEQGRVLEGENIPIGIVTGIAGITRYQVEIIGEANHSGTTPMGLRKDALVTAAKLILEVENIARELGEPFVATIGTLEIKPGAVSIIPGEVELIIEIRDLDQTKIDVAGGQITDYLNQISKDIQIERIVNKTPVKTAPDIVNIIEKACKKLGISGRKIISGAGHDAKEIARKVPTGMIFVPSIAGKSHCPEEKTSWEDIYLGTEVLLETILSI</sequence>
<dbReference type="AlphaFoldDB" id="A0A931F6G3"/>
<evidence type="ECO:0000313" key="5">
    <source>
        <dbReference type="EMBL" id="MBF8435551.1"/>
    </source>
</evidence>
<feature type="binding site" evidence="3">
    <location>
        <position position="80"/>
    </location>
    <ligand>
        <name>Zn(2+)</name>
        <dbReference type="ChEBI" id="CHEBI:29105"/>
        <label>1</label>
    </ligand>
</feature>
<dbReference type="SUPFAM" id="SSF55031">
    <property type="entry name" value="Bacterial exopeptidase dimerisation domain"/>
    <property type="match status" value="1"/>
</dbReference>
<dbReference type="InterPro" id="IPR010158">
    <property type="entry name" value="Amidase_Cbmase"/>
</dbReference>
<comment type="cofactor">
    <cofactor evidence="3">
        <name>Zn(2+)</name>
        <dbReference type="ChEBI" id="CHEBI:29105"/>
    </cofactor>
    <text evidence="3">Binds 2 Zn(2+) ions per subunit.</text>
</comment>
<protein>
    <submittedName>
        <fullName evidence="5">Zn-dependent hydrolase</fullName>
    </submittedName>
</protein>
<feature type="binding site" evidence="3">
    <location>
        <position position="181"/>
    </location>
    <ligand>
        <name>Zn(2+)</name>
        <dbReference type="ChEBI" id="CHEBI:29105"/>
        <label>1</label>
    </ligand>
</feature>
<keyword evidence="3" id="KW-0862">Zinc</keyword>
<dbReference type="Pfam" id="PF01546">
    <property type="entry name" value="Peptidase_M20"/>
    <property type="match status" value="1"/>
</dbReference>
<comment type="similarity">
    <text evidence="1">Belongs to the peptidase M20 family.</text>
</comment>
<dbReference type="InterPro" id="IPR036264">
    <property type="entry name" value="Bact_exopeptidase_dim_dom"/>
</dbReference>
<organism evidence="5 6">
    <name type="scientific">Halonatronomonas betaini</name>
    <dbReference type="NCBI Taxonomy" id="2778430"/>
    <lineage>
        <taxon>Bacteria</taxon>
        <taxon>Bacillati</taxon>
        <taxon>Bacillota</taxon>
        <taxon>Clostridia</taxon>
        <taxon>Halanaerobiales</taxon>
        <taxon>Halarsenatibacteraceae</taxon>
        <taxon>Halonatronomonas</taxon>
    </lineage>
</organism>
<keyword evidence="3" id="KW-0479">Metal-binding</keyword>
<name>A0A931F6G3_9FIRM</name>
<dbReference type="PROSITE" id="PS00758">
    <property type="entry name" value="ARGE_DAPE_CPG2_1"/>
    <property type="match status" value="1"/>
</dbReference>
<dbReference type="NCBIfam" id="NF006771">
    <property type="entry name" value="PRK09290.1-5"/>
    <property type="match status" value="1"/>
</dbReference>
<feature type="binding site" evidence="3">
    <location>
        <position position="369"/>
    </location>
    <ligand>
        <name>Zn(2+)</name>
        <dbReference type="ChEBI" id="CHEBI:29105"/>
        <label>2</label>
    </ligand>
</feature>
<dbReference type="CDD" id="cd03884">
    <property type="entry name" value="M20_bAS"/>
    <property type="match status" value="1"/>
</dbReference>
<dbReference type="GO" id="GO:0046872">
    <property type="term" value="F:metal ion binding"/>
    <property type="evidence" value="ECO:0007669"/>
    <property type="project" value="UniProtKB-KW"/>
</dbReference>
<evidence type="ECO:0000259" key="4">
    <source>
        <dbReference type="Pfam" id="PF07687"/>
    </source>
</evidence>
<dbReference type="EMBL" id="JADPIE010000001">
    <property type="protein sequence ID" value="MBF8435551.1"/>
    <property type="molecule type" value="Genomic_DNA"/>
</dbReference>
<comment type="caution">
    <text evidence="5">The sequence shown here is derived from an EMBL/GenBank/DDBJ whole genome shotgun (WGS) entry which is preliminary data.</text>
</comment>
<dbReference type="RefSeq" id="WP_270452188.1">
    <property type="nucleotide sequence ID" value="NZ_JADPIE010000001.1"/>
</dbReference>
<dbReference type="Pfam" id="PF07687">
    <property type="entry name" value="M20_dimer"/>
    <property type="match status" value="1"/>
</dbReference>
<evidence type="ECO:0000256" key="2">
    <source>
        <dbReference type="ARBA" id="ARBA00022801"/>
    </source>
</evidence>
<feature type="binding site" evidence="3">
    <location>
        <position position="91"/>
    </location>
    <ligand>
        <name>Zn(2+)</name>
        <dbReference type="ChEBI" id="CHEBI:29105"/>
        <label>2</label>
    </ligand>
</feature>
<dbReference type="InterPro" id="IPR002933">
    <property type="entry name" value="Peptidase_M20"/>
</dbReference>
<dbReference type="InterPro" id="IPR001261">
    <property type="entry name" value="ArgE/DapE_CS"/>
</dbReference>
<dbReference type="SUPFAM" id="SSF53187">
    <property type="entry name" value="Zn-dependent exopeptidases"/>
    <property type="match status" value="1"/>
</dbReference>
<keyword evidence="6" id="KW-1185">Reference proteome</keyword>
<keyword evidence="2 5" id="KW-0378">Hydrolase</keyword>
<dbReference type="GO" id="GO:0016813">
    <property type="term" value="F:hydrolase activity, acting on carbon-nitrogen (but not peptide) bonds, in linear amidines"/>
    <property type="evidence" value="ECO:0007669"/>
    <property type="project" value="InterPro"/>
</dbReference>